<accession>A0ABV8T6C8</accession>
<feature type="domain" description="2,4-diaminopentanoate dehydrogenase C-terminal" evidence="4">
    <location>
        <begin position="196"/>
        <end position="338"/>
    </location>
</feature>
<keyword evidence="2" id="KW-0560">Oxidoreductase</keyword>
<name>A0ABV8T6C8_9GAMM</name>
<keyword evidence="6" id="KW-1185">Reference proteome</keyword>
<evidence type="ECO:0000259" key="3">
    <source>
        <dbReference type="Pfam" id="PF01113"/>
    </source>
</evidence>
<dbReference type="SUPFAM" id="SSF51735">
    <property type="entry name" value="NAD(P)-binding Rossmann-fold domains"/>
    <property type="match status" value="1"/>
</dbReference>
<dbReference type="Pfam" id="PF01113">
    <property type="entry name" value="DapB_N"/>
    <property type="match status" value="1"/>
</dbReference>
<dbReference type="Gene3D" id="3.40.50.720">
    <property type="entry name" value="NAD(P)-binding Rossmann-like Domain"/>
    <property type="match status" value="1"/>
</dbReference>
<comment type="caution">
    <text evidence="5">The sequence shown here is derived from an EMBL/GenBank/DDBJ whole genome shotgun (WGS) entry which is preliminary data.</text>
</comment>
<evidence type="ECO:0000313" key="6">
    <source>
        <dbReference type="Proteomes" id="UP001595904"/>
    </source>
</evidence>
<evidence type="ECO:0000259" key="4">
    <source>
        <dbReference type="Pfam" id="PF19328"/>
    </source>
</evidence>
<evidence type="ECO:0000256" key="1">
    <source>
        <dbReference type="ARBA" id="ARBA00022857"/>
    </source>
</evidence>
<dbReference type="InterPro" id="IPR045760">
    <property type="entry name" value="DAP_DH_C"/>
</dbReference>
<proteinExistence type="predicted"/>
<dbReference type="Proteomes" id="UP001595904">
    <property type="component" value="Unassembled WGS sequence"/>
</dbReference>
<evidence type="ECO:0000256" key="2">
    <source>
        <dbReference type="ARBA" id="ARBA00023002"/>
    </source>
</evidence>
<dbReference type="InterPro" id="IPR036291">
    <property type="entry name" value="NAD(P)-bd_dom_sf"/>
</dbReference>
<evidence type="ECO:0000313" key="5">
    <source>
        <dbReference type="EMBL" id="MFC4314538.1"/>
    </source>
</evidence>
<organism evidence="5 6">
    <name type="scientific">Steroidobacter flavus</name>
    <dbReference type="NCBI Taxonomy" id="1842136"/>
    <lineage>
        <taxon>Bacteria</taxon>
        <taxon>Pseudomonadati</taxon>
        <taxon>Pseudomonadota</taxon>
        <taxon>Gammaproteobacteria</taxon>
        <taxon>Steroidobacterales</taxon>
        <taxon>Steroidobacteraceae</taxon>
        <taxon>Steroidobacter</taxon>
    </lineage>
</organism>
<dbReference type="Pfam" id="PF19328">
    <property type="entry name" value="DAP_DH_C"/>
    <property type="match status" value="1"/>
</dbReference>
<protein>
    <submittedName>
        <fullName evidence="5">Dihydrodipicolinate reductase</fullName>
    </submittedName>
</protein>
<sequence length="345" mass="37383">MRTAPYKVVQWATGNIGTRSLRSVIEHPNMRLVGLYVHSKEKAGRDAGELCGLAPVGVKATNSIDDVLALKPDCVLYMQQGANIDDLCRLLASGANVVTTRVEFHDPLTLDLGVRQRLEEACKIGGTSLHSTGSSPGFITEALPIVLLSLQRRLDGLTINEFADVSSRNSPDMLFKVMGFGQPPAVLNQHILAEVKVGFANSFRALANAIAMPLDSVEIEGECATVRNSTRIAAGVIEKGTVGALRITVSGMRQGRALMRMRLNWYCSRDIEESWDLRESGWHVVVEGDVPLDVSIRYPIAIEKYAQMTPGLTAHRAVNAVPVVCEALPGIRTTAELSQVVTQLG</sequence>
<feature type="domain" description="Dihydrodipicolinate reductase N-terminal" evidence="3">
    <location>
        <begin position="12"/>
        <end position="76"/>
    </location>
</feature>
<dbReference type="RefSeq" id="WP_380605791.1">
    <property type="nucleotide sequence ID" value="NZ_JBHSDU010000015.1"/>
</dbReference>
<dbReference type="CDD" id="cd24146">
    <property type="entry name" value="nat-AmDH_N_like"/>
    <property type="match status" value="1"/>
</dbReference>
<keyword evidence="1" id="KW-0521">NADP</keyword>
<dbReference type="InterPro" id="IPR000846">
    <property type="entry name" value="DapB_N"/>
</dbReference>
<reference evidence="6" key="1">
    <citation type="journal article" date="2019" name="Int. J. Syst. Evol. Microbiol.">
        <title>The Global Catalogue of Microorganisms (GCM) 10K type strain sequencing project: providing services to taxonomists for standard genome sequencing and annotation.</title>
        <authorList>
            <consortium name="The Broad Institute Genomics Platform"/>
            <consortium name="The Broad Institute Genome Sequencing Center for Infectious Disease"/>
            <person name="Wu L."/>
            <person name="Ma J."/>
        </authorList>
    </citation>
    <scope>NUCLEOTIDE SEQUENCE [LARGE SCALE GENOMIC DNA]</scope>
    <source>
        <strain evidence="6">CGMCC 1.10759</strain>
    </source>
</reference>
<dbReference type="EMBL" id="JBHSDU010000015">
    <property type="protein sequence ID" value="MFC4314538.1"/>
    <property type="molecule type" value="Genomic_DNA"/>
</dbReference>
<gene>
    <name evidence="5" type="ORF">ACFPN2_36060</name>
</gene>